<dbReference type="InterPro" id="IPR019811">
    <property type="entry name" value="HDH_CS"/>
</dbReference>
<feature type="binding site" evidence="11">
    <location>
        <begin position="12"/>
        <end position="17"/>
    </location>
    <ligand>
        <name>NADP(+)</name>
        <dbReference type="ChEBI" id="CHEBI:58349"/>
    </ligand>
</feature>
<evidence type="ECO:0000313" key="16">
    <source>
        <dbReference type="EMBL" id="KNC52467.1"/>
    </source>
</evidence>
<accession>A0A0L0DJH8</accession>
<dbReference type="OMA" id="IYTRCYS"/>
<dbReference type="GeneID" id="25566808"/>
<keyword evidence="9 12" id="KW-0486">Methionine biosynthesis</keyword>
<dbReference type="EMBL" id="GL349473">
    <property type="protein sequence ID" value="KNC52467.1"/>
    <property type="molecule type" value="Genomic_DNA"/>
</dbReference>
<dbReference type="InterPro" id="IPR005106">
    <property type="entry name" value="Asp/hSer_DH_NAD-bd"/>
</dbReference>
<evidence type="ECO:0000256" key="11">
    <source>
        <dbReference type="PIRSR" id="PIRSR036497-2"/>
    </source>
</evidence>
<dbReference type="GO" id="GO:0009088">
    <property type="term" value="P:threonine biosynthetic process"/>
    <property type="evidence" value="ECO:0007669"/>
    <property type="project" value="UniProtKB-UniPathway"/>
</dbReference>
<evidence type="ECO:0000256" key="3">
    <source>
        <dbReference type="ARBA" id="ARBA00006753"/>
    </source>
</evidence>
<comment type="pathway">
    <text evidence="2 12">Amino-acid biosynthesis; L-methionine biosynthesis via de novo pathway; L-homoserine from L-aspartate: step 3/3.</text>
</comment>
<dbReference type="UniPathway" id="UPA00050">
    <property type="reaction ID" value="UER00063"/>
</dbReference>
<dbReference type="Gene3D" id="3.40.50.720">
    <property type="entry name" value="NAD(P)-binding Rossmann-like Domain"/>
    <property type="match status" value="1"/>
</dbReference>
<evidence type="ECO:0000256" key="9">
    <source>
        <dbReference type="ARBA" id="ARBA00023167"/>
    </source>
</evidence>
<feature type="domain" description="Aspartate/homoserine dehydrogenase NAD-binding" evidence="15">
    <location>
        <begin position="12"/>
        <end position="151"/>
    </location>
</feature>
<dbReference type="InterPro" id="IPR022697">
    <property type="entry name" value="HDH_short"/>
</dbReference>
<dbReference type="GO" id="GO:0050661">
    <property type="term" value="F:NADP binding"/>
    <property type="evidence" value="ECO:0007669"/>
    <property type="project" value="InterPro"/>
</dbReference>
<keyword evidence="6 12" id="KW-0028">Amino-acid biosynthesis</keyword>
<evidence type="ECO:0000256" key="4">
    <source>
        <dbReference type="ARBA" id="ARBA00013213"/>
    </source>
</evidence>
<feature type="binding site" evidence="11">
    <location>
        <position position="211"/>
    </location>
    <ligand>
        <name>L-homoserine</name>
        <dbReference type="ChEBI" id="CHEBI:57476"/>
    </ligand>
</feature>
<dbReference type="InterPro" id="IPR001342">
    <property type="entry name" value="HDH_cat"/>
</dbReference>
<dbReference type="Gene3D" id="3.30.360.10">
    <property type="entry name" value="Dihydrodipicolinate Reductase, domain 2"/>
    <property type="match status" value="1"/>
</dbReference>
<keyword evidence="8 12" id="KW-0560">Oxidoreductase</keyword>
<dbReference type="EC" id="1.1.1.3" evidence="4 12"/>
<dbReference type="OrthoDB" id="67851at2759"/>
<dbReference type="PROSITE" id="PS01042">
    <property type="entry name" value="HOMOSER_DHGENASE"/>
    <property type="match status" value="1"/>
</dbReference>
<dbReference type="RefSeq" id="XP_013755267.1">
    <property type="nucleotide sequence ID" value="XM_013899813.1"/>
</dbReference>
<evidence type="ECO:0000259" key="15">
    <source>
        <dbReference type="Pfam" id="PF03447"/>
    </source>
</evidence>
<evidence type="ECO:0000313" key="17">
    <source>
        <dbReference type="Proteomes" id="UP000054408"/>
    </source>
</evidence>
<dbReference type="PIRSF" id="PIRSF036497">
    <property type="entry name" value="HDH_short"/>
    <property type="match status" value="1"/>
</dbReference>
<reference evidence="16 17" key="1">
    <citation type="submission" date="2010-05" db="EMBL/GenBank/DDBJ databases">
        <title>The Genome Sequence of Thecamonas trahens ATCC 50062.</title>
        <authorList>
            <consortium name="The Broad Institute Genome Sequencing Platform"/>
            <person name="Russ C."/>
            <person name="Cuomo C."/>
            <person name="Shea T."/>
            <person name="Young S.K."/>
            <person name="Zeng Q."/>
            <person name="Koehrsen M."/>
            <person name="Haas B."/>
            <person name="Borodovsky M."/>
            <person name="Guigo R."/>
            <person name="Alvarado L."/>
            <person name="Berlin A."/>
            <person name="Bochicchio J."/>
            <person name="Borenstein D."/>
            <person name="Chapman S."/>
            <person name="Chen Z."/>
            <person name="Freedman E."/>
            <person name="Gellesch M."/>
            <person name="Goldberg J."/>
            <person name="Griggs A."/>
            <person name="Gujja S."/>
            <person name="Heilman E."/>
            <person name="Heiman D."/>
            <person name="Hepburn T."/>
            <person name="Howarth C."/>
            <person name="Jen D."/>
            <person name="Larson L."/>
            <person name="Mehta T."/>
            <person name="Park D."/>
            <person name="Pearson M."/>
            <person name="Roberts A."/>
            <person name="Saif S."/>
            <person name="Shenoy N."/>
            <person name="Sisk P."/>
            <person name="Stolte C."/>
            <person name="Sykes S."/>
            <person name="Thomson T."/>
            <person name="Walk T."/>
            <person name="White J."/>
            <person name="Yandava C."/>
            <person name="Burger G."/>
            <person name="Gray M.W."/>
            <person name="Holland P.W.H."/>
            <person name="King N."/>
            <person name="Lang F.B.F."/>
            <person name="Roger A.J."/>
            <person name="Ruiz-Trillo I."/>
            <person name="Lander E."/>
            <person name="Nusbaum C."/>
        </authorList>
    </citation>
    <scope>NUCLEOTIDE SEQUENCE [LARGE SCALE GENOMIC DNA]</scope>
    <source>
        <strain evidence="16 17">ATCC 50062</strain>
    </source>
</reference>
<dbReference type="Pfam" id="PF00742">
    <property type="entry name" value="Homoserine_dh"/>
    <property type="match status" value="1"/>
</dbReference>
<dbReference type="GO" id="GO:0004412">
    <property type="term" value="F:homoserine dehydrogenase activity"/>
    <property type="evidence" value="ECO:0007669"/>
    <property type="project" value="UniProtKB-EC"/>
</dbReference>
<feature type="binding site" evidence="11">
    <location>
        <position position="127"/>
    </location>
    <ligand>
        <name>NADPH</name>
        <dbReference type="ChEBI" id="CHEBI:57783"/>
    </ligand>
</feature>
<proteinExistence type="inferred from homology"/>
<keyword evidence="17" id="KW-1185">Reference proteome</keyword>
<dbReference type="Proteomes" id="UP000054408">
    <property type="component" value="Unassembled WGS sequence"/>
</dbReference>
<feature type="domain" description="Homoserine dehydrogenase catalytic" evidence="14">
    <location>
        <begin position="159"/>
        <end position="334"/>
    </location>
</feature>
<evidence type="ECO:0000256" key="12">
    <source>
        <dbReference type="RuleBase" id="RU000579"/>
    </source>
</evidence>
<comment type="similarity">
    <text evidence="3 13">Belongs to the homoserine dehydrogenase family.</text>
</comment>
<dbReference type="PANTHER" id="PTHR43331">
    <property type="entry name" value="HOMOSERINE DEHYDROGENASE"/>
    <property type="match status" value="1"/>
</dbReference>
<gene>
    <name evidence="16" type="ORF">AMSG_08024</name>
</gene>
<dbReference type="InterPro" id="IPR036291">
    <property type="entry name" value="NAD(P)-bd_dom_sf"/>
</dbReference>
<feature type="active site" description="Proton donor" evidence="10">
    <location>
        <position position="226"/>
    </location>
</feature>
<evidence type="ECO:0000256" key="2">
    <source>
        <dbReference type="ARBA" id="ARBA00005062"/>
    </source>
</evidence>
<evidence type="ECO:0000256" key="13">
    <source>
        <dbReference type="RuleBase" id="RU004171"/>
    </source>
</evidence>
<dbReference type="SUPFAM" id="SSF55347">
    <property type="entry name" value="Glyceraldehyde-3-phosphate dehydrogenase-like, C-terminal domain"/>
    <property type="match status" value="1"/>
</dbReference>
<protein>
    <recommendedName>
        <fullName evidence="5 12">Homoserine dehydrogenase</fullName>
        <ecNumber evidence="4 12">1.1.1.3</ecNumber>
    </recommendedName>
</protein>
<name>A0A0L0DJH8_THETB</name>
<dbReference type="AlphaFoldDB" id="A0A0L0DJH8"/>
<dbReference type="GO" id="GO:0009086">
    <property type="term" value="P:methionine biosynthetic process"/>
    <property type="evidence" value="ECO:0007669"/>
    <property type="project" value="UniProtKB-KW"/>
</dbReference>
<dbReference type="STRING" id="461836.A0A0L0DJH8"/>
<dbReference type="Pfam" id="PF03447">
    <property type="entry name" value="NAD_binding_3"/>
    <property type="match status" value="1"/>
</dbReference>
<evidence type="ECO:0000256" key="8">
    <source>
        <dbReference type="ARBA" id="ARBA00023002"/>
    </source>
</evidence>
<dbReference type="SUPFAM" id="SSF51735">
    <property type="entry name" value="NAD(P)-binding Rossmann-fold domains"/>
    <property type="match status" value="1"/>
</dbReference>
<dbReference type="UniPathway" id="UPA00051">
    <property type="reaction ID" value="UER00465"/>
</dbReference>
<keyword evidence="7 12" id="KW-0791">Threonine biosynthesis</keyword>
<evidence type="ECO:0000256" key="7">
    <source>
        <dbReference type="ARBA" id="ARBA00022697"/>
    </source>
</evidence>
<comment type="catalytic activity">
    <reaction evidence="12">
        <text>L-homoserine + NADP(+) = L-aspartate 4-semialdehyde + NADPH + H(+)</text>
        <dbReference type="Rhea" id="RHEA:15761"/>
        <dbReference type="ChEBI" id="CHEBI:15378"/>
        <dbReference type="ChEBI" id="CHEBI:57476"/>
        <dbReference type="ChEBI" id="CHEBI:57783"/>
        <dbReference type="ChEBI" id="CHEBI:58349"/>
        <dbReference type="ChEBI" id="CHEBI:537519"/>
        <dbReference type="EC" id="1.1.1.3"/>
    </reaction>
</comment>
<evidence type="ECO:0000256" key="1">
    <source>
        <dbReference type="ARBA" id="ARBA00005056"/>
    </source>
</evidence>
<evidence type="ECO:0000259" key="14">
    <source>
        <dbReference type="Pfam" id="PF00742"/>
    </source>
</evidence>
<evidence type="ECO:0000256" key="5">
    <source>
        <dbReference type="ARBA" id="ARBA00013376"/>
    </source>
</evidence>
<evidence type="ECO:0000256" key="6">
    <source>
        <dbReference type="ARBA" id="ARBA00022605"/>
    </source>
</evidence>
<sequence length="342" mass="35195">MAQTTVGLDLIGFGSVGKALLPLLHRCVEATGRKLVVTGIRTRSGLSVATRDVEHPIELSPGDLSLPERSEWPEAWTTIESVEEMLAVSPGAVVVENSVLDFETGEPAASYIRAAFAAGKHVVTSNKGPVATQYKELAAAAKQAGVGFRFESVVMDGAPVFSLVDEALTGSKVVSFEGILNSTSNIVLCAMADGVSMADAIASAQAVGIAEADPSTDMDGWDAAAKVAALLNVWSPHSVRPTDIVRDSVAGVTAADIADAAAAGEVLKVVCSGDIATGTGSVALRRLPLSNPLAHVVGSSSALTVVTDTMGPTTVFETDPGVAQTAYGNYYDILRLIKGGML</sequence>
<organism evidence="16 17">
    <name type="scientific">Thecamonas trahens ATCC 50062</name>
    <dbReference type="NCBI Taxonomy" id="461836"/>
    <lineage>
        <taxon>Eukaryota</taxon>
        <taxon>Apusozoa</taxon>
        <taxon>Apusomonadida</taxon>
        <taxon>Apusomonadidae</taxon>
        <taxon>Thecamonas</taxon>
    </lineage>
</organism>
<keyword evidence="11 12" id="KW-0521">NADP</keyword>
<evidence type="ECO:0000256" key="10">
    <source>
        <dbReference type="PIRSR" id="PIRSR036497-1"/>
    </source>
</evidence>
<dbReference type="PANTHER" id="PTHR43331:SF1">
    <property type="entry name" value="HOMOSERINE DEHYDROGENASE"/>
    <property type="match status" value="1"/>
</dbReference>
<comment type="pathway">
    <text evidence="1 12">Amino-acid biosynthesis; L-threonine biosynthesis; L-threonine from L-aspartate: step 3/5.</text>
</comment>
<dbReference type="eggNOG" id="ENOG502QT5B">
    <property type="taxonomic scope" value="Eukaryota"/>
</dbReference>